<dbReference type="PROSITE" id="PS00126">
    <property type="entry name" value="PDEASE_I_1"/>
    <property type="match status" value="1"/>
</dbReference>
<dbReference type="Proteomes" id="UP001189429">
    <property type="component" value="Unassembled WGS sequence"/>
</dbReference>
<dbReference type="InterPro" id="IPR023174">
    <property type="entry name" value="PDEase_CS"/>
</dbReference>
<feature type="transmembrane region" description="Helical" evidence="5">
    <location>
        <begin position="440"/>
        <end position="457"/>
    </location>
</feature>
<name>A0ABN9RET4_9DINO</name>
<evidence type="ECO:0000259" key="7">
    <source>
        <dbReference type="PROSITE" id="PS51845"/>
    </source>
</evidence>
<evidence type="ECO:0000256" key="4">
    <source>
        <dbReference type="SAM" id="MobiDB-lite"/>
    </source>
</evidence>
<keyword evidence="5" id="KW-0472">Membrane</keyword>
<dbReference type="Gene3D" id="1.10.238.10">
    <property type="entry name" value="EF-hand"/>
    <property type="match status" value="1"/>
</dbReference>
<accession>A0ABN9RET4</accession>
<dbReference type="PROSITE" id="PS51845">
    <property type="entry name" value="PDEASE_I_2"/>
    <property type="match status" value="1"/>
</dbReference>
<feature type="domain" description="EF-hand" evidence="6">
    <location>
        <begin position="1"/>
        <end position="30"/>
    </location>
</feature>
<feature type="domain" description="PDEase" evidence="7">
    <location>
        <begin position="730"/>
        <end position="1064"/>
    </location>
</feature>
<dbReference type="PROSITE" id="PS50222">
    <property type="entry name" value="EF_HAND_2"/>
    <property type="match status" value="1"/>
</dbReference>
<keyword evidence="1 3" id="KW-0479">Metal-binding</keyword>
<feature type="transmembrane region" description="Helical" evidence="5">
    <location>
        <begin position="581"/>
        <end position="604"/>
    </location>
</feature>
<dbReference type="Pfam" id="PF00233">
    <property type="entry name" value="PDEase_I"/>
    <property type="match status" value="1"/>
</dbReference>
<proteinExistence type="inferred from homology"/>
<evidence type="ECO:0000313" key="9">
    <source>
        <dbReference type="Proteomes" id="UP001189429"/>
    </source>
</evidence>
<keyword evidence="5" id="KW-1133">Transmembrane helix</keyword>
<dbReference type="InterPro" id="IPR003607">
    <property type="entry name" value="HD/PDEase_dom"/>
</dbReference>
<feature type="transmembrane region" description="Helical" evidence="5">
    <location>
        <begin position="341"/>
        <end position="362"/>
    </location>
</feature>
<dbReference type="EC" id="3.1.4.-" evidence="3"/>
<dbReference type="InterPro" id="IPR002048">
    <property type="entry name" value="EF_hand_dom"/>
</dbReference>
<feature type="transmembrane region" description="Helical" evidence="5">
    <location>
        <begin position="283"/>
        <end position="303"/>
    </location>
</feature>
<dbReference type="InterPro" id="IPR023088">
    <property type="entry name" value="PDEase"/>
</dbReference>
<evidence type="ECO:0000256" key="5">
    <source>
        <dbReference type="SAM" id="Phobius"/>
    </source>
</evidence>
<dbReference type="PANTHER" id="PTHR11347">
    <property type="entry name" value="CYCLIC NUCLEOTIDE PHOSPHODIESTERASE"/>
    <property type="match status" value="1"/>
</dbReference>
<protein>
    <recommendedName>
        <fullName evidence="3">Phosphodiesterase</fullName>
        <ecNumber evidence="3">3.1.4.-</ecNumber>
    </recommendedName>
</protein>
<feature type="transmembrane region" description="Helical" evidence="5">
    <location>
        <begin position="315"/>
        <end position="334"/>
    </location>
</feature>
<dbReference type="SMART" id="SM00471">
    <property type="entry name" value="HDc"/>
    <property type="match status" value="1"/>
</dbReference>
<keyword evidence="9" id="KW-1185">Reference proteome</keyword>
<organism evidence="8 9">
    <name type="scientific">Prorocentrum cordatum</name>
    <dbReference type="NCBI Taxonomy" id="2364126"/>
    <lineage>
        <taxon>Eukaryota</taxon>
        <taxon>Sar</taxon>
        <taxon>Alveolata</taxon>
        <taxon>Dinophyceae</taxon>
        <taxon>Prorocentrales</taxon>
        <taxon>Prorocentraceae</taxon>
        <taxon>Prorocentrum</taxon>
    </lineage>
</organism>
<dbReference type="SUPFAM" id="SSF47473">
    <property type="entry name" value="EF-hand"/>
    <property type="match status" value="1"/>
</dbReference>
<evidence type="ECO:0000259" key="6">
    <source>
        <dbReference type="PROSITE" id="PS50222"/>
    </source>
</evidence>
<evidence type="ECO:0000313" key="8">
    <source>
        <dbReference type="EMBL" id="CAK0815064.1"/>
    </source>
</evidence>
<reference evidence="8" key="1">
    <citation type="submission" date="2023-10" db="EMBL/GenBank/DDBJ databases">
        <authorList>
            <person name="Chen Y."/>
            <person name="Shah S."/>
            <person name="Dougan E. K."/>
            <person name="Thang M."/>
            <person name="Chan C."/>
        </authorList>
    </citation>
    <scope>NUCLEOTIDE SEQUENCE [LARGE SCALE GENOMIC DNA]</scope>
</reference>
<feature type="compositionally biased region" description="Basic and acidic residues" evidence="4">
    <location>
        <begin position="709"/>
        <end position="724"/>
    </location>
</feature>
<comment type="caution">
    <text evidence="8">The sequence shown here is derived from an EMBL/GenBank/DDBJ whole genome shotgun (WGS) entry which is preliminary data.</text>
</comment>
<evidence type="ECO:0000256" key="3">
    <source>
        <dbReference type="RuleBase" id="RU363067"/>
    </source>
</evidence>
<feature type="region of interest" description="Disordered" evidence="4">
    <location>
        <begin position="706"/>
        <end position="731"/>
    </location>
</feature>
<comment type="similarity">
    <text evidence="3">Belongs to the cyclic nucleotide phosphodiesterase family.</text>
</comment>
<evidence type="ECO:0000256" key="1">
    <source>
        <dbReference type="ARBA" id="ARBA00022723"/>
    </source>
</evidence>
<comment type="cofactor">
    <cofactor evidence="3">
        <name>a divalent metal cation</name>
        <dbReference type="ChEBI" id="CHEBI:60240"/>
    </cofactor>
    <text evidence="3">Binds 2 divalent metal cations per subunit. Site 1 may preferentially bind zinc ions, while site 2 has a preference for magnesium and/or manganese ions.</text>
</comment>
<dbReference type="InterPro" id="IPR002073">
    <property type="entry name" value="PDEase_catalytic_dom"/>
</dbReference>
<dbReference type="PRINTS" id="PR00387">
    <property type="entry name" value="PDIESTERASE1"/>
</dbReference>
<evidence type="ECO:0000256" key="2">
    <source>
        <dbReference type="ARBA" id="ARBA00022801"/>
    </source>
</evidence>
<dbReference type="EMBL" id="CAUYUJ010005814">
    <property type="protein sequence ID" value="CAK0815064.1"/>
    <property type="molecule type" value="Genomic_DNA"/>
</dbReference>
<dbReference type="Gene3D" id="1.10.1300.10">
    <property type="entry name" value="3'5'-cyclic nucleotide phosphodiesterase, catalytic domain"/>
    <property type="match status" value="1"/>
</dbReference>
<dbReference type="InterPro" id="IPR011992">
    <property type="entry name" value="EF-hand-dom_pair"/>
</dbReference>
<keyword evidence="5" id="KW-0812">Transmembrane</keyword>
<dbReference type="SUPFAM" id="SSF109604">
    <property type="entry name" value="HD-domain/PDEase-like"/>
    <property type="match status" value="1"/>
</dbReference>
<sequence length="1097" mass="121679">MSTFNTFDWDRSGTVCKQEILKTLEYLHYSVSEEQATALFDEVDIGAMGELGEREYLVFMRSVREHEIRSMTEILLHSPAEGKEEALVSLLTKLGHLPDITAVQECAEAVGIDLSKDGCRPGLQPTPAEVIGPPASDVRRIGEGRGEEAERCSSKDACGSSAARTVCAARPLARWSRRRSPGSQTCIVRRTSGVEYCRAKESLRVRNSWRLTVSSRAGRVTQRRPLTLISRTSVGLPKGAPEPCAAGRGARVSAPRRLGSGMAQRWYGSAMTVSCRRIIRSRAFSLVAMVCLFSALFLYDAFILLQVPSNTELDVALTLVLVVFLFELCGLALTDRAYPGGFFFWMDLIGTLSMLFDISYLLGTDATSPEQVRESSAKDNIVLVRAARTARLGARAGRLTRVLKLLRFMPCLYVPEDGEGDVKVAHSITGRLNNVMAQRVAFLTICIVVMMPVFNVFQYPESDRSFTSWAKLLARSVEREVASLAANPGSAAVSDMMASELERFSSFYADLFYGPYEVCYGVPLGDGFDCQPDVLALTFSSSFEKPRRRASMLKVSASNFQACYDMSVVNAQESAANMASIVLVVAVMLGFGLLMSNSITVVVLTPLERMLSVVREHCKQIFKFAAGIQEDDAQPEDERAHENEFQLLEDVITKLTAIASLSTKRSGPRITKDMQEEDLIQLNWMQGSTRVQASIFSAERSSHAASPDLLRERSTSASDAHECLDSDPPSLISSPDIVDTVPAEVVASLDSAHCNVLDWGKELQLGVCGYVIRCRGSYADWVGANIDHQTLHEFISAVEQGYLPNPFHNFSHGVDVLYCVSRFLQLIEAGGFLTEVSQYLLLIAALAHDVGHLGLNNQFLIETSHELALKYNDRSPMEMMHCSTLFFIVKNPSCDIFKTVDRLVYKDMRKVLIDCILHTDMNHHVSMIKDLGLLYQMNSEAFDRLTPGSVLSESPQTVQTVLNALLHCADISNPMRPWALCHRYAHMVLDEFFAQGDMERELGVPVQFLNDRAKVSRPNSQVGFIEFVIAPMCEACVHLFPQLNGLAGNLACNIARWSDMWEAEASPEQAEIDKVTARVQKVVLRCEGLRHRRYSIH</sequence>
<dbReference type="CDD" id="cd00077">
    <property type="entry name" value="HDc"/>
    <property type="match status" value="1"/>
</dbReference>
<gene>
    <name evidence="8" type="ORF">PCOR1329_LOCUS18491</name>
</gene>
<keyword evidence="2 3" id="KW-0378">Hydrolase</keyword>
<dbReference type="InterPro" id="IPR036971">
    <property type="entry name" value="PDEase_catalytic_dom_sf"/>
</dbReference>